<accession>A0A9D1AM99</accession>
<keyword evidence="1" id="KW-1133">Transmembrane helix</keyword>
<evidence type="ECO:0000313" key="3">
    <source>
        <dbReference type="Proteomes" id="UP000824242"/>
    </source>
</evidence>
<sequence length="411" mass="46815">MSSTTQEPRRTWRFPPCPGYDVEATESWLQSMAAQGLILDEEGFFAGFACFVLGEPRRIRYRVEAAPPKGMFDDHTGPDEEARSLSEQYGWHFVARRGDFYLYACEDADSIELHTDPRVQAISMNQIRRRAVGSLISFLLWLVLYPLILGNWMPLAVFLMIGTPVSLLGNVLVVWSIGSSAASAVQLHRLWKRLRAGQPLNHHKNWQTRARRYRGSLAAYFFLLVTFFGCLLALWNADARGDFTQPLEEYEETLPFATMEDFVSDAQFQPRNDGMLESTVERHSDWLAPQILSVHQSGSLRLADGRTVSGGLTVDYYETAAPWMARELAREYEWYDQRRNRNYYQPLSLPDSLQADYASAYTAVFPTVVLVHGNQMIHASFYQTSPEAELSLEDWVCALDRSLAENKAHAS</sequence>
<keyword evidence="1" id="KW-0472">Membrane</keyword>
<reference evidence="2" key="2">
    <citation type="journal article" date="2021" name="PeerJ">
        <title>Extensive microbial diversity within the chicken gut microbiome revealed by metagenomics and culture.</title>
        <authorList>
            <person name="Gilroy R."/>
            <person name="Ravi A."/>
            <person name="Getino M."/>
            <person name="Pursley I."/>
            <person name="Horton D.L."/>
            <person name="Alikhan N.F."/>
            <person name="Baker D."/>
            <person name="Gharbi K."/>
            <person name="Hall N."/>
            <person name="Watson M."/>
            <person name="Adriaenssens E.M."/>
            <person name="Foster-Nyarko E."/>
            <person name="Jarju S."/>
            <person name="Secka A."/>
            <person name="Antonio M."/>
            <person name="Oren A."/>
            <person name="Chaudhuri R.R."/>
            <person name="La Ragione R."/>
            <person name="Hildebrand F."/>
            <person name="Pallen M.J."/>
        </authorList>
    </citation>
    <scope>NUCLEOTIDE SEQUENCE</scope>
    <source>
        <strain evidence="2">ChiSxjej1B13-7958</strain>
    </source>
</reference>
<protein>
    <submittedName>
        <fullName evidence="2">DUF2812 domain-containing protein</fullName>
    </submittedName>
</protein>
<feature type="transmembrane region" description="Helical" evidence="1">
    <location>
        <begin position="155"/>
        <end position="185"/>
    </location>
</feature>
<dbReference type="Proteomes" id="UP000824242">
    <property type="component" value="Unassembled WGS sequence"/>
</dbReference>
<evidence type="ECO:0000313" key="2">
    <source>
        <dbReference type="EMBL" id="HIR47111.1"/>
    </source>
</evidence>
<name>A0A9D1AM99_9FIRM</name>
<proteinExistence type="predicted"/>
<comment type="caution">
    <text evidence="2">The sequence shown here is derived from an EMBL/GenBank/DDBJ whole genome shotgun (WGS) entry which is preliminary data.</text>
</comment>
<feature type="transmembrane region" description="Helical" evidence="1">
    <location>
        <begin position="131"/>
        <end position="149"/>
    </location>
</feature>
<dbReference type="Pfam" id="PF11193">
    <property type="entry name" value="DUF2812"/>
    <property type="match status" value="1"/>
</dbReference>
<dbReference type="EMBL" id="DVGZ01000055">
    <property type="protein sequence ID" value="HIR47111.1"/>
    <property type="molecule type" value="Genomic_DNA"/>
</dbReference>
<reference evidence="2" key="1">
    <citation type="submission" date="2020-10" db="EMBL/GenBank/DDBJ databases">
        <authorList>
            <person name="Gilroy R."/>
        </authorList>
    </citation>
    <scope>NUCLEOTIDE SEQUENCE</scope>
    <source>
        <strain evidence="2">ChiSxjej1B13-7958</strain>
    </source>
</reference>
<feature type="transmembrane region" description="Helical" evidence="1">
    <location>
        <begin position="217"/>
        <end position="235"/>
    </location>
</feature>
<keyword evidence="1" id="KW-0812">Transmembrane</keyword>
<dbReference type="InterPro" id="IPR021359">
    <property type="entry name" value="DUF2812"/>
</dbReference>
<dbReference type="AlphaFoldDB" id="A0A9D1AM99"/>
<evidence type="ECO:0000256" key="1">
    <source>
        <dbReference type="SAM" id="Phobius"/>
    </source>
</evidence>
<gene>
    <name evidence="2" type="ORF">IAB89_05555</name>
</gene>
<organism evidence="2 3">
    <name type="scientific">Candidatus Caccousia avicola</name>
    <dbReference type="NCBI Taxonomy" id="2840721"/>
    <lineage>
        <taxon>Bacteria</taxon>
        <taxon>Bacillati</taxon>
        <taxon>Bacillota</taxon>
        <taxon>Clostridia</taxon>
        <taxon>Eubacteriales</taxon>
        <taxon>Oscillospiraceae</taxon>
        <taxon>Oscillospiraceae incertae sedis</taxon>
        <taxon>Candidatus Caccousia</taxon>
    </lineage>
</organism>